<proteinExistence type="predicted"/>
<dbReference type="AlphaFoldDB" id="A0A176W6F2"/>
<accession>A0A176W6F2</accession>
<sequence length="137" mass="14376">MFTLGSSTTETCPLVASAGNAAPCQARSGGRPVANGKEFEDYSGTVAGRLPSSSDGITDAKRIVLLDYRCALVVDPAGDWPTEGRFALSPTPSTANRGIPRMNRARVASRALYKFILPVASVHLAHSHGHVLGIRTG</sequence>
<keyword evidence="2" id="KW-1185">Reference proteome</keyword>
<name>A0A176W6F2_MARPO</name>
<evidence type="ECO:0000313" key="2">
    <source>
        <dbReference type="Proteomes" id="UP000077202"/>
    </source>
</evidence>
<protein>
    <submittedName>
        <fullName evidence="1">Uncharacterized protein</fullName>
    </submittedName>
</protein>
<dbReference type="Proteomes" id="UP000077202">
    <property type="component" value="Unassembled WGS sequence"/>
</dbReference>
<reference evidence="1" key="1">
    <citation type="submission" date="2016-03" db="EMBL/GenBank/DDBJ databases">
        <title>Mechanisms controlling the formation of the plant cell surface in tip-growing cells are functionally conserved among land plants.</title>
        <authorList>
            <person name="Honkanen S."/>
            <person name="Jones V.A."/>
            <person name="Morieri G."/>
            <person name="Champion C."/>
            <person name="Hetherington A.J."/>
            <person name="Kelly S."/>
            <person name="Saint-Marcoux D."/>
            <person name="Proust H."/>
            <person name="Prescott H."/>
            <person name="Dolan L."/>
        </authorList>
    </citation>
    <scope>NUCLEOTIDE SEQUENCE [LARGE SCALE GENOMIC DNA]</scope>
    <source>
        <tissue evidence="1">Whole gametophyte</tissue>
    </source>
</reference>
<organism evidence="1 2">
    <name type="scientific">Marchantia polymorpha subsp. ruderalis</name>
    <dbReference type="NCBI Taxonomy" id="1480154"/>
    <lineage>
        <taxon>Eukaryota</taxon>
        <taxon>Viridiplantae</taxon>
        <taxon>Streptophyta</taxon>
        <taxon>Embryophyta</taxon>
        <taxon>Marchantiophyta</taxon>
        <taxon>Marchantiopsida</taxon>
        <taxon>Marchantiidae</taxon>
        <taxon>Marchantiales</taxon>
        <taxon>Marchantiaceae</taxon>
        <taxon>Marchantia</taxon>
    </lineage>
</organism>
<evidence type="ECO:0000313" key="1">
    <source>
        <dbReference type="EMBL" id="OAE28191.1"/>
    </source>
</evidence>
<comment type="caution">
    <text evidence="1">The sequence shown here is derived from an EMBL/GenBank/DDBJ whole genome shotgun (WGS) entry which is preliminary data.</text>
</comment>
<dbReference type="EMBL" id="LVLJ01001764">
    <property type="protein sequence ID" value="OAE28191.1"/>
    <property type="molecule type" value="Genomic_DNA"/>
</dbReference>
<gene>
    <name evidence="1" type="ORF">AXG93_2515s1290</name>
</gene>